<comment type="caution">
    <text evidence="1">The sequence shown here is derived from an EMBL/GenBank/DDBJ whole genome shotgun (WGS) entry which is preliminary data.</text>
</comment>
<accession>A0A7Y0FMF5</accession>
<dbReference type="InterPro" id="IPR022037">
    <property type="entry name" value="DUF3606"/>
</dbReference>
<protein>
    <submittedName>
        <fullName evidence="1">DUF3606 domain-containing protein</fullName>
    </submittedName>
</protein>
<dbReference type="EMBL" id="JABBGH010000001">
    <property type="protein sequence ID" value="NML65476.1"/>
    <property type="molecule type" value="Genomic_DNA"/>
</dbReference>
<dbReference type="RefSeq" id="WP_169530774.1">
    <property type="nucleotide sequence ID" value="NZ_JABBGH010000001.1"/>
</dbReference>
<proteinExistence type="predicted"/>
<dbReference type="AlphaFoldDB" id="A0A7Y0FMF5"/>
<name>A0A7Y0FMF5_9BACT</name>
<gene>
    <name evidence="1" type="ORF">HHL22_09700</name>
</gene>
<reference evidence="1 2" key="1">
    <citation type="submission" date="2020-04" db="EMBL/GenBank/DDBJ databases">
        <title>Hymenobacter polaris sp. nov., isolated from Arctic soil.</title>
        <authorList>
            <person name="Dahal R.H."/>
        </authorList>
    </citation>
    <scope>NUCLEOTIDE SEQUENCE [LARGE SCALE GENOMIC DNA]</scope>
    <source>
        <strain evidence="1 2">RP-2-7</strain>
    </source>
</reference>
<evidence type="ECO:0000313" key="1">
    <source>
        <dbReference type="EMBL" id="NML65476.1"/>
    </source>
</evidence>
<sequence>MPSQQFGSPREPHVYFANPQEVAHWLNVLNCTEEQLRAAALAVGTHIPTIRHYLKFRQILPQQSSQF</sequence>
<dbReference type="Pfam" id="PF12244">
    <property type="entry name" value="DUF3606"/>
    <property type="match status" value="1"/>
</dbReference>
<dbReference type="Proteomes" id="UP000559626">
    <property type="component" value="Unassembled WGS sequence"/>
</dbReference>
<organism evidence="1 2">
    <name type="scientific">Hymenobacter polaris</name>
    <dbReference type="NCBI Taxonomy" id="2682546"/>
    <lineage>
        <taxon>Bacteria</taxon>
        <taxon>Pseudomonadati</taxon>
        <taxon>Bacteroidota</taxon>
        <taxon>Cytophagia</taxon>
        <taxon>Cytophagales</taxon>
        <taxon>Hymenobacteraceae</taxon>
        <taxon>Hymenobacter</taxon>
    </lineage>
</organism>
<evidence type="ECO:0000313" key="2">
    <source>
        <dbReference type="Proteomes" id="UP000559626"/>
    </source>
</evidence>
<keyword evidence="2" id="KW-1185">Reference proteome</keyword>